<dbReference type="InterPro" id="IPR000515">
    <property type="entry name" value="MetI-like"/>
</dbReference>
<dbReference type="SUPFAM" id="SSF161098">
    <property type="entry name" value="MetI-like"/>
    <property type="match status" value="1"/>
</dbReference>
<dbReference type="InterPro" id="IPR050901">
    <property type="entry name" value="BP-dep_ABC_trans_perm"/>
</dbReference>
<proteinExistence type="inferred from homology"/>
<feature type="transmembrane region" description="Helical" evidence="9">
    <location>
        <begin position="71"/>
        <end position="97"/>
    </location>
</feature>
<keyword evidence="6 9" id="KW-0812">Transmembrane</keyword>
<gene>
    <name evidence="11" type="ORF">GF339_08665</name>
</gene>
<organism evidence="11 12">
    <name type="scientific">candidate division KSB3 bacterium</name>
    <dbReference type="NCBI Taxonomy" id="2044937"/>
    <lineage>
        <taxon>Bacteria</taxon>
        <taxon>candidate division KSB3</taxon>
    </lineage>
</organism>
<evidence type="ECO:0000256" key="6">
    <source>
        <dbReference type="ARBA" id="ARBA00022692"/>
    </source>
</evidence>
<accession>A0A9D5Q5V7</accession>
<feature type="transmembrane region" description="Helical" evidence="9">
    <location>
        <begin position="213"/>
        <end position="234"/>
    </location>
</feature>
<evidence type="ECO:0000256" key="1">
    <source>
        <dbReference type="ARBA" id="ARBA00004651"/>
    </source>
</evidence>
<protein>
    <submittedName>
        <fullName evidence="11">ABC transporter permease subunit</fullName>
    </submittedName>
</protein>
<evidence type="ECO:0000313" key="11">
    <source>
        <dbReference type="EMBL" id="MBD3324642.1"/>
    </source>
</evidence>
<evidence type="ECO:0000256" key="9">
    <source>
        <dbReference type="RuleBase" id="RU363032"/>
    </source>
</evidence>
<keyword evidence="5" id="KW-0762">Sugar transport</keyword>
<dbReference type="Pfam" id="PF00528">
    <property type="entry name" value="BPD_transp_1"/>
    <property type="match status" value="1"/>
</dbReference>
<keyword evidence="3 9" id="KW-0813">Transport</keyword>
<evidence type="ECO:0000256" key="5">
    <source>
        <dbReference type="ARBA" id="ARBA00022597"/>
    </source>
</evidence>
<feature type="transmembrane region" description="Helical" evidence="9">
    <location>
        <begin position="184"/>
        <end position="206"/>
    </location>
</feature>
<evidence type="ECO:0000256" key="3">
    <source>
        <dbReference type="ARBA" id="ARBA00022448"/>
    </source>
</evidence>
<dbReference type="PANTHER" id="PTHR32243">
    <property type="entry name" value="MALTOSE TRANSPORT SYSTEM PERMEASE-RELATED"/>
    <property type="match status" value="1"/>
</dbReference>
<dbReference type="EMBL" id="WJJP01000269">
    <property type="protein sequence ID" value="MBD3324642.1"/>
    <property type="molecule type" value="Genomic_DNA"/>
</dbReference>
<feature type="transmembrane region" description="Helical" evidence="9">
    <location>
        <begin position="240"/>
        <end position="263"/>
    </location>
</feature>
<comment type="similarity">
    <text evidence="2">Belongs to the binding-protein-dependent transport system permease family. MalFG subfamily.</text>
</comment>
<feature type="transmembrane region" description="Helical" evidence="9">
    <location>
        <begin position="109"/>
        <end position="129"/>
    </location>
</feature>
<dbReference type="GO" id="GO:0005886">
    <property type="term" value="C:plasma membrane"/>
    <property type="evidence" value="ECO:0007669"/>
    <property type="project" value="UniProtKB-SubCell"/>
</dbReference>
<dbReference type="Proteomes" id="UP000649604">
    <property type="component" value="Unassembled WGS sequence"/>
</dbReference>
<dbReference type="CDD" id="cd06261">
    <property type="entry name" value="TM_PBP2"/>
    <property type="match status" value="1"/>
</dbReference>
<reference evidence="11" key="1">
    <citation type="submission" date="2019-11" db="EMBL/GenBank/DDBJ databases">
        <title>Microbial mats filling the niche in hypersaline microbial mats.</title>
        <authorList>
            <person name="Wong H.L."/>
            <person name="Macleod F.I."/>
            <person name="White R.A. III"/>
            <person name="Burns B.P."/>
        </authorList>
    </citation>
    <scope>NUCLEOTIDE SEQUENCE</scope>
    <source>
        <strain evidence="11">Rbin_158</strain>
    </source>
</reference>
<keyword evidence="4" id="KW-1003">Cell membrane</keyword>
<feature type="transmembrane region" description="Helical" evidence="9">
    <location>
        <begin position="12"/>
        <end position="33"/>
    </location>
</feature>
<dbReference type="AlphaFoldDB" id="A0A9D5Q5V7"/>
<dbReference type="Gene3D" id="1.10.3720.10">
    <property type="entry name" value="MetI-like"/>
    <property type="match status" value="1"/>
</dbReference>
<evidence type="ECO:0000313" key="12">
    <source>
        <dbReference type="Proteomes" id="UP000649604"/>
    </source>
</evidence>
<comment type="caution">
    <text evidence="11">The sequence shown here is derived from an EMBL/GenBank/DDBJ whole genome shotgun (WGS) entry which is preliminary data.</text>
</comment>
<dbReference type="PROSITE" id="PS50928">
    <property type="entry name" value="ABC_TM1"/>
    <property type="match status" value="1"/>
</dbReference>
<evidence type="ECO:0000256" key="2">
    <source>
        <dbReference type="ARBA" id="ARBA00009047"/>
    </source>
</evidence>
<name>A0A9D5Q5V7_9BACT</name>
<evidence type="ECO:0000256" key="7">
    <source>
        <dbReference type="ARBA" id="ARBA00022989"/>
    </source>
</evidence>
<feature type="transmembrane region" description="Helical" evidence="9">
    <location>
        <begin position="141"/>
        <end position="159"/>
    </location>
</feature>
<sequence>MMTERKFSVGTVVVILIIVMAVIWTLFPLYYLFLTSVKPANALFESPPRLVITPSLETYDKILIQEQFYKFFLNSFLIAVGASLLALAIAAPATFAFTQWEFRGKESLFFTSLIGRMFPPVTTLIPIYLMLKFLQLLDTHLGLILIYAAFLIPLVLLILREFFGQVPKEICECARLDGASSFQVFLRIVLPLSINGLIAAGTLCFVEAWNEFLFALVLTSFTAKTAPVVLATFVENEGMIQWGALAALGVCTVLPTVLFMIFLHKFLIKGLTLGSLKG</sequence>
<evidence type="ECO:0000259" key="10">
    <source>
        <dbReference type="PROSITE" id="PS50928"/>
    </source>
</evidence>
<feature type="domain" description="ABC transmembrane type-1" evidence="10">
    <location>
        <begin position="72"/>
        <end position="263"/>
    </location>
</feature>
<evidence type="ECO:0000256" key="4">
    <source>
        <dbReference type="ARBA" id="ARBA00022475"/>
    </source>
</evidence>
<comment type="subcellular location">
    <subcellularLocation>
        <location evidence="1 9">Cell membrane</location>
        <topology evidence="1 9">Multi-pass membrane protein</topology>
    </subcellularLocation>
</comment>
<dbReference type="PANTHER" id="PTHR32243:SF50">
    <property type="entry name" value="MALTOSE_MALTODEXTRIN TRANSPORT SYSTEM PERMEASE PROTEIN MALG"/>
    <property type="match status" value="1"/>
</dbReference>
<keyword evidence="7 9" id="KW-1133">Transmembrane helix</keyword>
<dbReference type="InterPro" id="IPR035906">
    <property type="entry name" value="MetI-like_sf"/>
</dbReference>
<dbReference type="GO" id="GO:0055085">
    <property type="term" value="P:transmembrane transport"/>
    <property type="evidence" value="ECO:0007669"/>
    <property type="project" value="InterPro"/>
</dbReference>
<evidence type="ECO:0000256" key="8">
    <source>
        <dbReference type="ARBA" id="ARBA00023136"/>
    </source>
</evidence>
<keyword evidence="8 9" id="KW-0472">Membrane</keyword>